<reference evidence="1 2" key="1">
    <citation type="submission" date="2024-09" db="EMBL/GenBank/DDBJ databases">
        <authorList>
            <person name="Sun Q."/>
            <person name="Mori K."/>
        </authorList>
    </citation>
    <scope>NUCLEOTIDE SEQUENCE [LARGE SCALE GENOMIC DNA]</scope>
    <source>
        <strain evidence="1 2">CGMCC 1.12926</strain>
    </source>
</reference>
<sequence>MKYKHLLILFIIILKGVFSFGQEPDSLAVVKIESGRIVKKIINKKIESFDVEMYAVNYGNVLKFSKVNDTIFIRNAGESKAIIKVFIKNNKEARELIYKKKQLLYVGSIDFDLNNLPPNSLITSQLSNNNIESYIVKSGLESIAHDDERNFEKSFKLFGRLEMSRKLSSIDLIFNSFVDFFSEEDALFKIYSSKYAEQYAKDYDEKHKEEITPFSLAHVETNELGEIKNGIIWTKKDDINGIYNIYRENKIIKSEGKSLQEFQNIIKEYTESFYMN</sequence>
<evidence type="ECO:0000313" key="1">
    <source>
        <dbReference type="EMBL" id="MFC0080524.1"/>
    </source>
</evidence>
<comment type="caution">
    <text evidence="1">The sequence shown here is derived from an EMBL/GenBank/DDBJ whole genome shotgun (WGS) entry which is preliminary data.</text>
</comment>
<organism evidence="1 2">
    <name type="scientific">Flavobacterium procerum</name>
    <dbReference type="NCBI Taxonomy" id="1455569"/>
    <lineage>
        <taxon>Bacteria</taxon>
        <taxon>Pseudomonadati</taxon>
        <taxon>Bacteroidota</taxon>
        <taxon>Flavobacteriia</taxon>
        <taxon>Flavobacteriales</taxon>
        <taxon>Flavobacteriaceae</taxon>
        <taxon>Flavobacterium</taxon>
    </lineage>
</organism>
<gene>
    <name evidence="1" type="ORF">ACFFLS_26030</name>
</gene>
<name>A0ABV6BYM0_9FLAO</name>
<protein>
    <recommendedName>
        <fullName evidence="3">DUF4369 domain-containing protein</fullName>
    </recommendedName>
</protein>
<accession>A0ABV6BYM0</accession>
<keyword evidence="2" id="KW-1185">Reference proteome</keyword>
<dbReference type="EMBL" id="JBHLYW010000033">
    <property type="protein sequence ID" value="MFC0080524.1"/>
    <property type="molecule type" value="Genomic_DNA"/>
</dbReference>
<dbReference type="Proteomes" id="UP001589734">
    <property type="component" value="Unassembled WGS sequence"/>
</dbReference>
<proteinExistence type="predicted"/>
<dbReference type="RefSeq" id="WP_379682419.1">
    <property type="nucleotide sequence ID" value="NZ_JBHLYW010000033.1"/>
</dbReference>
<evidence type="ECO:0008006" key="3">
    <source>
        <dbReference type="Google" id="ProtNLM"/>
    </source>
</evidence>
<evidence type="ECO:0000313" key="2">
    <source>
        <dbReference type="Proteomes" id="UP001589734"/>
    </source>
</evidence>